<sequence>MAKEKGFFAEEGIDAKLIAADSETRKLGLSKGTYALTNSDFQFFQAIENGVDIKIVDGIHIGCIKVLVKKGSPYKKASDLRGKKIAVDEIGGTPHQAASLWLSLGGVSTKPEDNQVHFLPYADGNLALAALEQGQIDAAAIWDPLASAYEKSGKADVIMDVATDPVFAGRYCCFYYVSGILLEKEPGKIKALLRALEQAHAWISEHPEETVELMQAGKHSAIEDKEFATALIKSYEYQSPEQKIKSGRNLKADLHYFADLLHKVGYLQLNADEFTEKIYREVDWNK</sequence>
<evidence type="ECO:0000313" key="4">
    <source>
        <dbReference type="Proteomes" id="UP000231134"/>
    </source>
</evidence>
<accession>A0A2M9A531</accession>
<organism evidence="3 4">
    <name type="scientific">Hallerella succinigenes</name>
    <dbReference type="NCBI Taxonomy" id="1896222"/>
    <lineage>
        <taxon>Bacteria</taxon>
        <taxon>Pseudomonadati</taxon>
        <taxon>Fibrobacterota</taxon>
        <taxon>Fibrobacteria</taxon>
        <taxon>Fibrobacterales</taxon>
        <taxon>Fibrobacteraceae</taxon>
        <taxon>Hallerella</taxon>
    </lineage>
</organism>
<dbReference type="AlphaFoldDB" id="A0A2M9A531"/>
<evidence type="ECO:0000259" key="2">
    <source>
        <dbReference type="SMART" id="SM00062"/>
    </source>
</evidence>
<dbReference type="SUPFAM" id="SSF53850">
    <property type="entry name" value="Periplasmic binding protein-like II"/>
    <property type="match status" value="1"/>
</dbReference>
<dbReference type="PANTHER" id="PTHR30024">
    <property type="entry name" value="ALIPHATIC SULFONATES-BINDING PROTEIN-RELATED"/>
    <property type="match status" value="1"/>
</dbReference>
<evidence type="ECO:0000256" key="1">
    <source>
        <dbReference type="ARBA" id="ARBA00010742"/>
    </source>
</evidence>
<comment type="similarity">
    <text evidence="1">Belongs to the bacterial solute-binding protein SsuA/TauA family.</text>
</comment>
<gene>
    <name evidence="3" type="ORF">BGX16_0786</name>
</gene>
<comment type="caution">
    <text evidence="3">The sequence shown here is derived from an EMBL/GenBank/DDBJ whole genome shotgun (WGS) entry which is preliminary data.</text>
</comment>
<dbReference type="Gene3D" id="3.40.190.10">
    <property type="entry name" value="Periplasmic binding protein-like II"/>
    <property type="match status" value="2"/>
</dbReference>
<name>A0A2M9A531_9BACT</name>
<dbReference type="SMART" id="SM00062">
    <property type="entry name" value="PBPb"/>
    <property type="match status" value="1"/>
</dbReference>
<dbReference type="Pfam" id="PF09084">
    <property type="entry name" value="NMT1"/>
    <property type="match status" value="1"/>
</dbReference>
<dbReference type="RefSeq" id="WP_198514853.1">
    <property type="nucleotide sequence ID" value="NZ_PGEX01000001.1"/>
</dbReference>
<proteinExistence type="inferred from homology"/>
<keyword evidence="4" id="KW-1185">Reference proteome</keyword>
<dbReference type="InterPro" id="IPR001638">
    <property type="entry name" value="Solute-binding_3/MltF_N"/>
</dbReference>
<evidence type="ECO:0000313" key="3">
    <source>
        <dbReference type="EMBL" id="PJJ40836.1"/>
    </source>
</evidence>
<dbReference type="InterPro" id="IPR015168">
    <property type="entry name" value="SsuA/THI5"/>
</dbReference>
<protein>
    <submittedName>
        <fullName evidence="3">NitT/TauT family transport system substrate-binding protein</fullName>
    </submittedName>
</protein>
<reference evidence="3 4" key="1">
    <citation type="submission" date="2017-11" db="EMBL/GenBank/DDBJ databases">
        <title>Animal gut microbial communities from fecal samples from Wisconsin, USA.</title>
        <authorList>
            <person name="Neumann A."/>
        </authorList>
    </citation>
    <scope>NUCLEOTIDE SEQUENCE [LARGE SCALE GENOMIC DNA]</scope>
    <source>
        <strain evidence="3 4">UWS3</strain>
    </source>
</reference>
<dbReference type="Proteomes" id="UP000231134">
    <property type="component" value="Unassembled WGS sequence"/>
</dbReference>
<feature type="domain" description="Solute-binding protein family 3/N-terminal" evidence="2">
    <location>
        <begin position="1"/>
        <end position="206"/>
    </location>
</feature>
<dbReference type="EMBL" id="PGEX01000001">
    <property type="protein sequence ID" value="PJJ40836.1"/>
    <property type="molecule type" value="Genomic_DNA"/>
</dbReference>